<reference evidence="2 3" key="1">
    <citation type="journal article" date="2018" name="Syst. Appl. Microbiol.">
        <title>Abditibacterium utsteinense sp. nov., the first cultivated member of candidate phylum FBP, isolated from ice-free Antarctic soil samples.</title>
        <authorList>
            <person name="Tahon G."/>
            <person name="Tytgat B."/>
            <person name="Lebbe L."/>
            <person name="Carlier A."/>
            <person name="Willems A."/>
        </authorList>
    </citation>
    <scope>NUCLEOTIDE SEQUENCE [LARGE SCALE GENOMIC DNA]</scope>
    <source>
        <strain evidence="2 3">LMG 29911</strain>
    </source>
</reference>
<dbReference type="CDD" id="cd07715">
    <property type="entry name" value="TaR3-like_MBL-fold"/>
    <property type="match status" value="1"/>
</dbReference>
<dbReference type="SUPFAM" id="SSF56281">
    <property type="entry name" value="Metallo-hydrolase/oxidoreductase"/>
    <property type="match status" value="1"/>
</dbReference>
<feature type="domain" description="Metallo-beta-lactamase" evidence="1">
    <location>
        <begin position="67"/>
        <end position="260"/>
    </location>
</feature>
<dbReference type="InterPro" id="IPR036866">
    <property type="entry name" value="RibonucZ/Hydroxyglut_hydro"/>
</dbReference>
<evidence type="ECO:0000313" key="3">
    <source>
        <dbReference type="Proteomes" id="UP000237684"/>
    </source>
</evidence>
<protein>
    <submittedName>
        <fullName evidence="2">Ribonuclease BN, tRNA processing enzyme</fullName>
    </submittedName>
</protein>
<dbReference type="Pfam" id="PF12706">
    <property type="entry name" value="Lactamase_B_2"/>
    <property type="match status" value="1"/>
</dbReference>
<evidence type="ECO:0000259" key="1">
    <source>
        <dbReference type="SMART" id="SM00849"/>
    </source>
</evidence>
<dbReference type="InParanoid" id="A0A2S8SRN1"/>
<dbReference type="RefSeq" id="WP_105484089.1">
    <property type="nucleotide sequence ID" value="NZ_NIGF01000011.1"/>
</dbReference>
<organism evidence="2 3">
    <name type="scientific">Abditibacterium utsteinense</name>
    <dbReference type="NCBI Taxonomy" id="1960156"/>
    <lineage>
        <taxon>Bacteria</taxon>
        <taxon>Pseudomonadati</taxon>
        <taxon>Abditibacteriota</taxon>
        <taxon>Abditibacteriia</taxon>
        <taxon>Abditibacteriales</taxon>
        <taxon>Abditibacteriaceae</taxon>
        <taxon>Abditibacterium</taxon>
    </lineage>
</organism>
<accession>A0A2S8SRN1</accession>
<sequence length="328" mass="36208">MRVRFWGVRGSIPTPATGEDVASRVVAALAHLGQTQHQHPLDLNDAAAIARWVEALPPSIASLSGGNTPCLEMTTASGELFIIDLGSGLRALGDSLLDGPFGRGQGHAHLFLSHLHWDHIQGWPFFRPVYIQGNQFDLYARHENVENLLKQQQNAPFFPPAAWDEMNATVRVHTLNEDSLSLCDERVRVSSLELEHPSRAFAYRFEADGRVFVYASDGAFPPPESDAARPVIEFFRDADLLVFDAQFSLNESMEKHDWGHSSGVSGVELGCRANVKRLALFHHAPGASEAHLEELLHAGREYAQNPARPCLPAQVDVFLAREGLEVEL</sequence>
<dbReference type="EMBL" id="NIGF01000011">
    <property type="protein sequence ID" value="PQV63447.1"/>
    <property type="molecule type" value="Genomic_DNA"/>
</dbReference>
<comment type="caution">
    <text evidence="2">The sequence shown here is derived from an EMBL/GenBank/DDBJ whole genome shotgun (WGS) entry which is preliminary data.</text>
</comment>
<evidence type="ECO:0000313" key="2">
    <source>
        <dbReference type="EMBL" id="PQV63447.1"/>
    </source>
</evidence>
<gene>
    <name evidence="2" type="ORF">B1R32_1118</name>
</gene>
<dbReference type="AlphaFoldDB" id="A0A2S8SRN1"/>
<dbReference type="Gene3D" id="3.60.15.10">
    <property type="entry name" value="Ribonuclease Z/Hydroxyacylglutathione hydrolase-like"/>
    <property type="match status" value="1"/>
</dbReference>
<dbReference type="PANTHER" id="PTHR42663:SF4">
    <property type="entry name" value="SLL1036 PROTEIN"/>
    <property type="match status" value="1"/>
</dbReference>
<dbReference type="SMART" id="SM00849">
    <property type="entry name" value="Lactamase_B"/>
    <property type="match status" value="1"/>
</dbReference>
<proteinExistence type="predicted"/>
<dbReference type="OrthoDB" id="9803916at2"/>
<name>A0A2S8SRN1_9BACT</name>
<dbReference type="Proteomes" id="UP000237684">
    <property type="component" value="Unassembled WGS sequence"/>
</dbReference>
<dbReference type="PANTHER" id="PTHR42663">
    <property type="entry name" value="HYDROLASE C777.06C-RELATED-RELATED"/>
    <property type="match status" value="1"/>
</dbReference>
<keyword evidence="3" id="KW-1185">Reference proteome</keyword>
<dbReference type="InterPro" id="IPR001279">
    <property type="entry name" value="Metallo-B-lactamas"/>
</dbReference>